<keyword evidence="4" id="KW-1185">Reference proteome</keyword>
<organism evidence="3 4">
    <name type="scientific">Conoideocrella luteorostrata</name>
    <dbReference type="NCBI Taxonomy" id="1105319"/>
    <lineage>
        <taxon>Eukaryota</taxon>
        <taxon>Fungi</taxon>
        <taxon>Dikarya</taxon>
        <taxon>Ascomycota</taxon>
        <taxon>Pezizomycotina</taxon>
        <taxon>Sordariomycetes</taxon>
        <taxon>Hypocreomycetidae</taxon>
        <taxon>Hypocreales</taxon>
        <taxon>Clavicipitaceae</taxon>
        <taxon>Conoideocrella</taxon>
    </lineage>
</organism>
<dbReference type="InterPro" id="IPR036864">
    <property type="entry name" value="Zn2-C6_fun-type_DNA-bd_sf"/>
</dbReference>
<comment type="caution">
    <text evidence="3">The sequence shown here is derived from an EMBL/GenBank/DDBJ whole genome shotgun (WGS) entry which is preliminary data.</text>
</comment>
<proteinExistence type="predicted"/>
<evidence type="ECO:0000256" key="2">
    <source>
        <dbReference type="SAM" id="MobiDB-lite"/>
    </source>
</evidence>
<feature type="compositionally biased region" description="Polar residues" evidence="2">
    <location>
        <begin position="234"/>
        <end position="252"/>
    </location>
</feature>
<dbReference type="SUPFAM" id="SSF57701">
    <property type="entry name" value="Zn2/Cys6 DNA-binding domain"/>
    <property type="match status" value="1"/>
</dbReference>
<keyword evidence="1" id="KW-0539">Nucleus</keyword>
<sequence length="483" mass="53664">MDNALHQVNQRRRRYSEEGAGQYAQFQIANFQNGQQGPPLLSYVPRLNGERLRLIQGDAETFNDVLGLIGEYEGALDRHESLATSLGAKLSGHRILKGFENIFVNPIKQNSPQPSAAPISWLDVLSFAKHNPREFSLTYMPGGGRCCRFTCKGVHVEISEDDWRLISSGALNRLPLEHVFDEDEVAEMATLEILEKRASTLCKKADEVASRARTLHHRIAQRRNDVSWRRNHDSGSSGLQQTVPSGYPSASSSYDLHEDLLQQFLRAPSPPNAARSTSGAGLSATSLGPLSPSLNSPYHHHYNRVSTHSARSLEGTSQDSLAANFSDGRAEMVRSLIRFNVDRLPKGGFIAPPCDRCRRLRISCIKHLSACQGCTKRHSKCSWNTVTNQEKERIEAEAFPDREVDIQTSQDNRDSRLTLESRASLLSSENTSRPASRATADMSIPIVQSPEPLVPLRHELPSRSPRRYFGLPTGVGGISIMHE</sequence>
<feature type="compositionally biased region" description="Polar residues" evidence="2">
    <location>
        <begin position="304"/>
        <end position="317"/>
    </location>
</feature>
<feature type="compositionally biased region" description="Basic and acidic residues" evidence="2">
    <location>
        <begin position="223"/>
        <end position="233"/>
    </location>
</feature>
<feature type="compositionally biased region" description="Polar residues" evidence="2">
    <location>
        <begin position="274"/>
        <end position="285"/>
    </location>
</feature>
<feature type="region of interest" description="Disordered" evidence="2">
    <location>
        <begin position="223"/>
        <end position="252"/>
    </location>
</feature>
<dbReference type="InterPro" id="IPR001138">
    <property type="entry name" value="Zn2Cys6_DnaBD"/>
</dbReference>
<gene>
    <name evidence="3" type="ORF">QQS21_001403</name>
</gene>
<accession>A0AAJ0G3G6</accession>
<feature type="compositionally biased region" description="Low complexity" evidence="2">
    <location>
        <begin position="286"/>
        <end position="297"/>
    </location>
</feature>
<feature type="region of interest" description="Disordered" evidence="2">
    <location>
        <begin position="268"/>
        <end position="317"/>
    </location>
</feature>
<dbReference type="CDD" id="cd00067">
    <property type="entry name" value="GAL4"/>
    <property type="match status" value="1"/>
</dbReference>
<dbReference type="Proteomes" id="UP001251528">
    <property type="component" value="Unassembled WGS sequence"/>
</dbReference>
<dbReference type="GO" id="GO:0000981">
    <property type="term" value="F:DNA-binding transcription factor activity, RNA polymerase II-specific"/>
    <property type="evidence" value="ECO:0007669"/>
    <property type="project" value="InterPro"/>
</dbReference>
<evidence type="ECO:0000256" key="1">
    <source>
        <dbReference type="ARBA" id="ARBA00023242"/>
    </source>
</evidence>
<reference evidence="3" key="1">
    <citation type="submission" date="2023-06" db="EMBL/GenBank/DDBJ databases">
        <title>Conoideocrella luteorostrata (Hypocreales: Clavicipitaceae), a potential biocontrol fungus for elongate hemlock scale in United States Christmas tree production areas.</title>
        <authorList>
            <person name="Barrett H."/>
            <person name="Lovett B."/>
            <person name="Macias A.M."/>
            <person name="Stajich J.E."/>
            <person name="Kasson M.T."/>
        </authorList>
    </citation>
    <scope>NUCLEOTIDE SEQUENCE</scope>
    <source>
        <strain evidence="3">ARSEF 14590</strain>
    </source>
</reference>
<evidence type="ECO:0000313" key="4">
    <source>
        <dbReference type="Proteomes" id="UP001251528"/>
    </source>
</evidence>
<name>A0AAJ0G3G6_9HYPO</name>
<protein>
    <recommendedName>
        <fullName evidence="5">Zn(2)-C6 fungal-type domain-containing protein</fullName>
    </recommendedName>
</protein>
<evidence type="ECO:0008006" key="5">
    <source>
        <dbReference type="Google" id="ProtNLM"/>
    </source>
</evidence>
<dbReference type="AlphaFoldDB" id="A0AAJ0G3G6"/>
<dbReference type="EMBL" id="JASWJB010000014">
    <property type="protein sequence ID" value="KAK2612631.1"/>
    <property type="molecule type" value="Genomic_DNA"/>
</dbReference>
<evidence type="ECO:0000313" key="3">
    <source>
        <dbReference type="EMBL" id="KAK2612631.1"/>
    </source>
</evidence>
<dbReference type="GO" id="GO:0008270">
    <property type="term" value="F:zinc ion binding"/>
    <property type="evidence" value="ECO:0007669"/>
    <property type="project" value="InterPro"/>
</dbReference>